<dbReference type="InterPro" id="IPR019199">
    <property type="entry name" value="Virulence_VapD/CRISPR_Cas2"/>
</dbReference>
<dbReference type="Pfam" id="PF09827">
    <property type="entry name" value="CRISPR_Cas2"/>
    <property type="match status" value="1"/>
</dbReference>
<dbReference type="GO" id="GO:0046872">
    <property type="term" value="F:metal ion binding"/>
    <property type="evidence" value="ECO:0007669"/>
    <property type="project" value="UniProtKB-KW"/>
</dbReference>
<keyword evidence="4" id="KW-0255">Endonuclease</keyword>
<name>A0A3B0VPU5_9ZZZZ</name>
<keyword evidence="2" id="KW-0540">Nuclease</keyword>
<reference evidence="8" key="1">
    <citation type="submission" date="2018-06" db="EMBL/GenBank/DDBJ databases">
        <authorList>
            <person name="Zhirakovskaya E."/>
        </authorList>
    </citation>
    <scope>NUCLEOTIDE SEQUENCE</scope>
</reference>
<organism evidence="8">
    <name type="scientific">hydrothermal vent metagenome</name>
    <dbReference type="NCBI Taxonomy" id="652676"/>
    <lineage>
        <taxon>unclassified sequences</taxon>
        <taxon>metagenomes</taxon>
        <taxon>ecological metagenomes</taxon>
    </lineage>
</organism>
<evidence type="ECO:0000256" key="7">
    <source>
        <dbReference type="ARBA" id="ARBA00023118"/>
    </source>
</evidence>
<dbReference type="GO" id="GO:0004521">
    <property type="term" value="F:RNA endonuclease activity"/>
    <property type="evidence" value="ECO:0007669"/>
    <property type="project" value="InterPro"/>
</dbReference>
<dbReference type="GO" id="GO:0051607">
    <property type="term" value="P:defense response to virus"/>
    <property type="evidence" value="ECO:0007669"/>
    <property type="project" value="UniProtKB-KW"/>
</dbReference>
<keyword evidence="3" id="KW-0479">Metal-binding</keyword>
<dbReference type="PANTHER" id="PTHR34405:SF3">
    <property type="entry name" value="CRISPR-ASSOCIATED ENDORIBONUCLEASE CAS2 3"/>
    <property type="match status" value="1"/>
</dbReference>
<dbReference type="GO" id="GO:0016787">
    <property type="term" value="F:hydrolase activity"/>
    <property type="evidence" value="ECO:0007669"/>
    <property type="project" value="UniProtKB-KW"/>
</dbReference>
<evidence type="ECO:0000256" key="1">
    <source>
        <dbReference type="ARBA" id="ARBA00001946"/>
    </source>
</evidence>
<dbReference type="CDD" id="cd09725">
    <property type="entry name" value="Cas2_I_II_III"/>
    <property type="match status" value="1"/>
</dbReference>
<keyword evidence="7" id="KW-0051">Antiviral defense</keyword>
<dbReference type="SUPFAM" id="SSF143430">
    <property type="entry name" value="TTP0101/SSO1404-like"/>
    <property type="match status" value="1"/>
</dbReference>
<protein>
    <submittedName>
        <fullName evidence="8">CRISPR-associated protein Cas2</fullName>
    </submittedName>
</protein>
<evidence type="ECO:0000256" key="3">
    <source>
        <dbReference type="ARBA" id="ARBA00022723"/>
    </source>
</evidence>
<proteinExistence type="inferred from homology"/>
<dbReference type="NCBIfam" id="TIGR01573">
    <property type="entry name" value="cas2"/>
    <property type="match status" value="1"/>
</dbReference>
<dbReference type="EMBL" id="UOEU01000520">
    <property type="protein sequence ID" value="VAW34196.1"/>
    <property type="molecule type" value="Genomic_DNA"/>
</dbReference>
<evidence type="ECO:0000313" key="8">
    <source>
        <dbReference type="EMBL" id="VAW34196.1"/>
    </source>
</evidence>
<dbReference type="AlphaFoldDB" id="A0A3B0VPU5"/>
<dbReference type="GO" id="GO:0043571">
    <property type="term" value="P:maintenance of CRISPR repeat elements"/>
    <property type="evidence" value="ECO:0007669"/>
    <property type="project" value="InterPro"/>
</dbReference>
<comment type="cofactor">
    <cofactor evidence="1">
        <name>Mg(2+)</name>
        <dbReference type="ChEBI" id="CHEBI:18420"/>
    </cofactor>
</comment>
<gene>
    <name evidence="8" type="ORF">MNBD_CHLOROFLEXI01-241</name>
</gene>
<evidence type="ECO:0000256" key="2">
    <source>
        <dbReference type="ARBA" id="ARBA00022722"/>
    </source>
</evidence>
<keyword evidence="5" id="KW-0378">Hydrolase</keyword>
<evidence type="ECO:0000256" key="6">
    <source>
        <dbReference type="ARBA" id="ARBA00022842"/>
    </source>
</evidence>
<dbReference type="InterPro" id="IPR021127">
    <property type="entry name" value="CRISPR_associated_Cas2"/>
</dbReference>
<dbReference type="PANTHER" id="PTHR34405">
    <property type="entry name" value="CRISPR-ASSOCIATED ENDORIBONUCLEASE CAS2"/>
    <property type="match status" value="1"/>
</dbReference>
<dbReference type="HAMAP" id="MF_01471">
    <property type="entry name" value="Cas2"/>
    <property type="match status" value="1"/>
</dbReference>
<accession>A0A3B0VPU5</accession>
<sequence>MLYLIAYDIPNDKRRTKIHKTLCGFGKWTQYSLFECHLNEKEFITLEHRLNAILNEQEDNIRIYPICTACQNKAQTIGSSPPAEDKLYLL</sequence>
<evidence type="ECO:0000256" key="4">
    <source>
        <dbReference type="ARBA" id="ARBA00022759"/>
    </source>
</evidence>
<dbReference type="PIRSF" id="PIRSF032582">
    <property type="entry name" value="Cas2"/>
    <property type="match status" value="1"/>
</dbReference>
<dbReference type="Gene3D" id="3.30.70.240">
    <property type="match status" value="1"/>
</dbReference>
<keyword evidence="6" id="KW-0460">Magnesium</keyword>
<evidence type="ECO:0000256" key="5">
    <source>
        <dbReference type="ARBA" id="ARBA00022801"/>
    </source>
</evidence>